<proteinExistence type="predicted"/>
<dbReference type="Pfam" id="PF05135">
    <property type="entry name" value="Phage_connect_1"/>
    <property type="match status" value="1"/>
</dbReference>
<name>A0A8I1WBJ0_BACIU</name>
<dbReference type="RefSeq" id="WP_017696632.1">
    <property type="nucleotide sequence ID" value="NZ_CAJNPP010000006.1"/>
</dbReference>
<comment type="caution">
    <text evidence="1">The sequence shown here is derived from an EMBL/GenBank/DDBJ whole genome shotgun (WGS) entry which is preliminary data.</text>
</comment>
<evidence type="ECO:0000313" key="1">
    <source>
        <dbReference type="EMBL" id="MBO3793236.1"/>
    </source>
</evidence>
<gene>
    <name evidence="1" type="ORF">J5227_02670</name>
</gene>
<dbReference type="InterPro" id="IPR053746">
    <property type="entry name" value="Viral_HT_Connector_Assembly"/>
</dbReference>
<dbReference type="InterPro" id="IPR021146">
    <property type="entry name" value="Phage_gp6-like_head-tail"/>
</dbReference>
<dbReference type="AlphaFoldDB" id="A0A8I1WBJ0"/>
<dbReference type="EMBL" id="JAGFPW010000001">
    <property type="protein sequence ID" value="MBO3793236.1"/>
    <property type="molecule type" value="Genomic_DNA"/>
</dbReference>
<protein>
    <submittedName>
        <fullName evidence="1">Phage head-tail connector protein</fullName>
    </submittedName>
</protein>
<dbReference type="Proteomes" id="UP000665181">
    <property type="component" value="Unassembled WGS sequence"/>
</dbReference>
<evidence type="ECO:0000313" key="2">
    <source>
        <dbReference type="Proteomes" id="UP000665181"/>
    </source>
</evidence>
<sequence length="111" mass="12334">MDLAELKVRLGIPAEDTSQDAKLQIDLEDGISYAMAYCNNLFVGPDNTVSLPPAVKKGIALLIKIDRESPSGVLSESIGGMSRSYAADEERLNPVHELFRPYRKIRFRALR</sequence>
<organism evidence="1 2">
    <name type="scientific">Bacillus subtilis</name>
    <dbReference type="NCBI Taxonomy" id="1423"/>
    <lineage>
        <taxon>Bacteria</taxon>
        <taxon>Bacillati</taxon>
        <taxon>Bacillota</taxon>
        <taxon>Bacilli</taxon>
        <taxon>Bacillales</taxon>
        <taxon>Bacillaceae</taxon>
        <taxon>Bacillus</taxon>
    </lineage>
</organism>
<accession>A0A8I1WBJ0</accession>
<reference evidence="1" key="1">
    <citation type="submission" date="2021-03" db="EMBL/GenBank/DDBJ databases">
        <title>Isolation of Bacillus subtilis from fermented food sample.</title>
        <authorList>
            <person name="Lakshmanan V."/>
            <person name="Athira K."/>
            <person name="Rajagopal K."/>
        </authorList>
    </citation>
    <scope>NUCLEOTIDE SEQUENCE</scope>
    <source>
        <strain evidence="1">S1</strain>
    </source>
</reference>
<dbReference type="Gene3D" id="1.10.246.150">
    <property type="match status" value="1"/>
</dbReference>